<evidence type="ECO:0000313" key="2">
    <source>
        <dbReference type="Proteomes" id="UP001194746"/>
    </source>
</evidence>
<dbReference type="PANTHER" id="PTHR41677:SF1">
    <property type="entry name" value="FE2OG DIOXYGENASE DOMAIN-CONTAINING PROTEIN"/>
    <property type="match status" value="1"/>
</dbReference>
<reference evidence="1" key="2">
    <citation type="submission" date="2020-02" db="EMBL/GenBank/DDBJ databases">
        <authorList>
            <person name="Gilchrist C.L.M."/>
            <person name="Chooi Y.-H."/>
        </authorList>
    </citation>
    <scope>NUCLEOTIDE SEQUENCE</scope>
    <source>
        <strain evidence="1">MST-FP2251</strain>
    </source>
</reference>
<proteinExistence type="predicted"/>
<dbReference type="PANTHER" id="PTHR41677">
    <property type="entry name" value="YALI0B19030P"/>
    <property type="match status" value="1"/>
</dbReference>
<keyword evidence="2" id="KW-1185">Reference proteome</keyword>
<evidence type="ECO:0000313" key="1">
    <source>
        <dbReference type="EMBL" id="KAF9886456.1"/>
    </source>
</evidence>
<name>A0AAD4CHA7_ASPNN</name>
<protein>
    <submittedName>
        <fullName evidence="1">Uncharacterized protein</fullName>
    </submittedName>
</protein>
<organism evidence="1 2">
    <name type="scientific">Aspergillus nanangensis</name>
    <dbReference type="NCBI Taxonomy" id="2582783"/>
    <lineage>
        <taxon>Eukaryota</taxon>
        <taxon>Fungi</taxon>
        <taxon>Dikarya</taxon>
        <taxon>Ascomycota</taxon>
        <taxon>Pezizomycotina</taxon>
        <taxon>Eurotiomycetes</taxon>
        <taxon>Eurotiomycetidae</taxon>
        <taxon>Eurotiales</taxon>
        <taxon>Aspergillaceae</taxon>
        <taxon>Aspergillus</taxon>
        <taxon>Aspergillus subgen. Circumdati</taxon>
    </lineage>
</organism>
<reference evidence="1" key="1">
    <citation type="journal article" date="2019" name="Beilstein J. Org. Chem.">
        <title>Nanangenines: drimane sesquiterpenoids as the dominant metabolite cohort of a novel Australian fungus, Aspergillus nanangensis.</title>
        <authorList>
            <person name="Lacey H.J."/>
            <person name="Gilchrist C.L.M."/>
            <person name="Crombie A."/>
            <person name="Kalaitzis J.A."/>
            <person name="Vuong D."/>
            <person name="Rutledge P.J."/>
            <person name="Turner P."/>
            <person name="Pitt J.I."/>
            <person name="Lacey E."/>
            <person name="Chooi Y.H."/>
            <person name="Piggott A.M."/>
        </authorList>
    </citation>
    <scope>NUCLEOTIDE SEQUENCE</scope>
    <source>
        <strain evidence="1">MST-FP2251</strain>
    </source>
</reference>
<sequence>MAPTAIDDPIMTLDGLTMSPPKVVGPSTKTATRPTNKIPQWLIDGARIPKHEKECFNANTHLNFQPPNKIYTMKEIGLAGHGISPNAVSEPFPLFSEEAIRQMRAEIFSEDVMENCQYESTFIKNMVRGMGTSRAPFCYDAWNSPEVLAKISQVAGVELVPAIDFDIANVNISAGDGAATVDLTAHKEKSLEDELSAVAWHFDSYPFVCVTMISDCTGMMGGETALRTASGEVMKVRGPAMALGGRERISMVTSFRPKSPFLKDETVLTGIRGISILSDVYYQYTQYRLENLEERIRARLKAERRREIAKRPFNIAEVRGFLTEQKKYLEAMLEEIY</sequence>
<gene>
    <name evidence="1" type="ORF">FE257_011488</name>
</gene>
<dbReference type="Proteomes" id="UP001194746">
    <property type="component" value="Unassembled WGS sequence"/>
</dbReference>
<comment type="caution">
    <text evidence="1">The sequence shown here is derived from an EMBL/GenBank/DDBJ whole genome shotgun (WGS) entry which is preliminary data.</text>
</comment>
<dbReference type="AlphaFoldDB" id="A0AAD4CHA7"/>
<dbReference type="EMBL" id="VCAU01000077">
    <property type="protein sequence ID" value="KAF9886456.1"/>
    <property type="molecule type" value="Genomic_DNA"/>
</dbReference>
<accession>A0AAD4CHA7</accession>